<reference evidence="6" key="1">
    <citation type="journal article" date="2019" name="Int. J. Syst. Evol. Microbiol.">
        <title>The Global Catalogue of Microorganisms (GCM) 10K type strain sequencing project: providing services to taxonomists for standard genome sequencing and annotation.</title>
        <authorList>
            <consortium name="The Broad Institute Genomics Platform"/>
            <consortium name="The Broad Institute Genome Sequencing Center for Infectious Disease"/>
            <person name="Wu L."/>
            <person name="Ma J."/>
        </authorList>
    </citation>
    <scope>NUCLEOTIDE SEQUENCE [LARGE SCALE GENOMIC DNA]</scope>
    <source>
        <strain evidence="6">CGMCC 1.12606</strain>
    </source>
</reference>
<feature type="compositionally biased region" description="Basic and acidic residues" evidence="4">
    <location>
        <begin position="208"/>
        <end position="217"/>
    </location>
</feature>
<dbReference type="Gene3D" id="3.30.1320.10">
    <property type="match status" value="1"/>
</dbReference>
<comment type="similarity">
    <text evidence="3">Belongs to the bacterial ribosomal protein bS16 family.</text>
</comment>
<organism evidence="5 6">
    <name type="scientific">Muriicola marianensis</name>
    <dbReference type="NCBI Taxonomy" id="1324801"/>
    <lineage>
        <taxon>Bacteria</taxon>
        <taxon>Pseudomonadati</taxon>
        <taxon>Bacteroidota</taxon>
        <taxon>Flavobacteriia</taxon>
        <taxon>Flavobacteriales</taxon>
        <taxon>Flavobacteriaceae</taxon>
        <taxon>Muriicola</taxon>
    </lineage>
</organism>
<sequence length="217" mass="23732">MPVRIRLQRHGKKGKPFYWIVAADSRAKRDGKFLEKLGIYNPNTNPATIDINVDQSVQWLNNGAQPSDTARRILSYKGVLLKHHLMGGVRKGALTEEEAEKKFQAWLDEKAKKVADKEKNLSKAQEEAKKKALEAEKEVAEKRAQAAAEAELPETPEAVSAEEEVAAVEAAPTPEDSVAQEAEAPAEEAAEAAEETPEAAVEEAPAAEETKPAEEKE</sequence>
<feature type="region of interest" description="Disordered" evidence="4">
    <location>
        <begin position="117"/>
        <end position="217"/>
    </location>
</feature>
<dbReference type="PANTHER" id="PTHR12919:SF20">
    <property type="entry name" value="SMALL RIBOSOMAL SUBUNIT PROTEIN BS16M"/>
    <property type="match status" value="1"/>
</dbReference>
<dbReference type="PANTHER" id="PTHR12919">
    <property type="entry name" value="30S RIBOSOMAL PROTEIN S16"/>
    <property type="match status" value="1"/>
</dbReference>
<name>A0ABQ1QWK4_9FLAO</name>
<evidence type="ECO:0000256" key="4">
    <source>
        <dbReference type="SAM" id="MobiDB-lite"/>
    </source>
</evidence>
<dbReference type="EMBL" id="BMFH01000001">
    <property type="protein sequence ID" value="GGD47533.1"/>
    <property type="molecule type" value="Genomic_DNA"/>
</dbReference>
<feature type="compositionally biased region" description="Low complexity" evidence="4">
    <location>
        <begin position="145"/>
        <end position="159"/>
    </location>
</feature>
<dbReference type="SUPFAM" id="SSF54565">
    <property type="entry name" value="Ribosomal protein S16"/>
    <property type="match status" value="1"/>
</dbReference>
<dbReference type="InterPro" id="IPR000307">
    <property type="entry name" value="Ribosomal_bS16"/>
</dbReference>
<feature type="compositionally biased region" description="Basic and acidic residues" evidence="4">
    <location>
        <begin position="117"/>
        <end position="144"/>
    </location>
</feature>
<dbReference type="NCBIfam" id="NF011094">
    <property type="entry name" value="PRK14521.1"/>
    <property type="match status" value="1"/>
</dbReference>
<dbReference type="InterPro" id="IPR023803">
    <property type="entry name" value="Ribosomal_bS16_dom_sf"/>
</dbReference>
<accession>A0ABQ1QWK4</accession>
<evidence type="ECO:0000313" key="6">
    <source>
        <dbReference type="Proteomes" id="UP000625780"/>
    </source>
</evidence>
<feature type="compositionally biased region" description="Acidic residues" evidence="4">
    <location>
        <begin position="184"/>
        <end position="201"/>
    </location>
</feature>
<dbReference type="Pfam" id="PF00886">
    <property type="entry name" value="Ribosomal_S16"/>
    <property type="match status" value="1"/>
</dbReference>
<dbReference type="Proteomes" id="UP000625780">
    <property type="component" value="Unassembled WGS sequence"/>
</dbReference>
<evidence type="ECO:0000256" key="1">
    <source>
        <dbReference type="ARBA" id="ARBA00022980"/>
    </source>
</evidence>
<dbReference type="RefSeq" id="WP_188369858.1">
    <property type="nucleotide sequence ID" value="NZ_BMFH01000001.1"/>
</dbReference>
<evidence type="ECO:0000256" key="3">
    <source>
        <dbReference type="HAMAP-Rule" id="MF_00385"/>
    </source>
</evidence>
<evidence type="ECO:0000256" key="2">
    <source>
        <dbReference type="ARBA" id="ARBA00023274"/>
    </source>
</evidence>
<evidence type="ECO:0000313" key="5">
    <source>
        <dbReference type="EMBL" id="GGD47533.1"/>
    </source>
</evidence>
<gene>
    <name evidence="3" type="primary">rpsP</name>
    <name evidence="5" type="ORF">GCM10011361_12870</name>
</gene>
<keyword evidence="6" id="KW-1185">Reference proteome</keyword>
<comment type="caution">
    <text evidence="5">The sequence shown here is derived from an EMBL/GenBank/DDBJ whole genome shotgun (WGS) entry which is preliminary data.</text>
</comment>
<dbReference type="HAMAP" id="MF_00385">
    <property type="entry name" value="Ribosomal_bS16"/>
    <property type="match status" value="1"/>
</dbReference>
<keyword evidence="2 3" id="KW-0687">Ribonucleoprotein</keyword>
<dbReference type="NCBIfam" id="TIGR00002">
    <property type="entry name" value="S16"/>
    <property type="match status" value="1"/>
</dbReference>
<keyword evidence="1 3" id="KW-0689">Ribosomal protein</keyword>
<protein>
    <recommendedName>
        <fullName evidence="3">Small ribosomal subunit protein bS16</fullName>
    </recommendedName>
</protein>
<proteinExistence type="inferred from homology"/>